<sequence length="46" mass="4993">MPEYLKNPWVYGAMALVGLQFTAGMVMDVILGAAMVGIVAYQANRM</sequence>
<keyword evidence="1" id="KW-1133">Transmembrane helix</keyword>
<evidence type="ECO:0000313" key="3">
    <source>
        <dbReference type="Proteomes" id="UP001239680"/>
    </source>
</evidence>
<proteinExistence type="predicted"/>
<evidence type="ECO:0008006" key="4">
    <source>
        <dbReference type="Google" id="ProtNLM"/>
    </source>
</evidence>
<dbReference type="RefSeq" id="WP_306680427.1">
    <property type="nucleotide sequence ID" value="NZ_JAVDBT010000008.1"/>
</dbReference>
<organism evidence="2 3">
    <name type="scientific">Pseudogemmobacter lacusdianii</name>
    <dbReference type="NCBI Taxonomy" id="3069608"/>
    <lineage>
        <taxon>Bacteria</taxon>
        <taxon>Pseudomonadati</taxon>
        <taxon>Pseudomonadota</taxon>
        <taxon>Alphaproteobacteria</taxon>
        <taxon>Rhodobacterales</taxon>
        <taxon>Paracoccaceae</taxon>
        <taxon>Pseudogemmobacter</taxon>
    </lineage>
</organism>
<protein>
    <recommendedName>
        <fullName evidence="4">Branched-chain amino acid ABC transporter permease</fullName>
    </recommendedName>
</protein>
<dbReference type="EMBL" id="JAVDBT010000008">
    <property type="protein sequence ID" value="MDQ2066718.1"/>
    <property type="molecule type" value="Genomic_DNA"/>
</dbReference>
<feature type="transmembrane region" description="Helical" evidence="1">
    <location>
        <begin position="12"/>
        <end position="41"/>
    </location>
</feature>
<evidence type="ECO:0000313" key="2">
    <source>
        <dbReference type="EMBL" id="MDQ2066718.1"/>
    </source>
</evidence>
<keyword evidence="3" id="KW-1185">Reference proteome</keyword>
<comment type="caution">
    <text evidence="2">The sequence shown here is derived from an EMBL/GenBank/DDBJ whole genome shotgun (WGS) entry which is preliminary data.</text>
</comment>
<name>A0ABU0VYV4_9RHOB</name>
<dbReference type="Proteomes" id="UP001239680">
    <property type="component" value="Unassembled WGS sequence"/>
</dbReference>
<keyword evidence="1" id="KW-0472">Membrane</keyword>
<accession>A0ABU0VYV4</accession>
<reference evidence="2 3" key="1">
    <citation type="submission" date="2023-08" db="EMBL/GenBank/DDBJ databases">
        <title>Characterization of two Paracoccaceae strains isolated from Phycosphere and proposal of Xinfangfangia lacusdiani sp. nov.</title>
        <authorList>
            <person name="Deng Y."/>
            <person name="Zhang Y.Q."/>
        </authorList>
    </citation>
    <scope>NUCLEOTIDE SEQUENCE [LARGE SCALE GENOMIC DNA]</scope>
    <source>
        <strain evidence="2 3">CPCC 101601</strain>
    </source>
</reference>
<keyword evidence="1" id="KW-0812">Transmembrane</keyword>
<gene>
    <name evidence="2" type="ORF">Q9295_10045</name>
</gene>
<evidence type="ECO:0000256" key="1">
    <source>
        <dbReference type="SAM" id="Phobius"/>
    </source>
</evidence>